<organism evidence="3 4">
    <name type="scientific">Enterococcus termitis</name>
    <dbReference type="NCBI Taxonomy" id="332950"/>
    <lineage>
        <taxon>Bacteria</taxon>
        <taxon>Bacillati</taxon>
        <taxon>Bacillota</taxon>
        <taxon>Bacilli</taxon>
        <taxon>Lactobacillales</taxon>
        <taxon>Enterococcaceae</taxon>
        <taxon>Enterococcus</taxon>
    </lineage>
</organism>
<dbReference type="Pfam" id="PF00149">
    <property type="entry name" value="Metallophos"/>
    <property type="match status" value="1"/>
</dbReference>
<protein>
    <submittedName>
        <fullName evidence="3">DNA repair exonuclease</fullName>
    </submittedName>
</protein>
<evidence type="ECO:0000259" key="2">
    <source>
        <dbReference type="Pfam" id="PF00149"/>
    </source>
</evidence>
<comment type="caution">
    <text evidence="3">The sequence shown here is derived from an EMBL/GenBank/DDBJ whole genome shotgun (WGS) entry which is preliminary data.</text>
</comment>
<dbReference type="InterPro" id="IPR041796">
    <property type="entry name" value="Mre11_N"/>
</dbReference>
<dbReference type="Proteomes" id="UP000095094">
    <property type="component" value="Unassembled WGS sequence"/>
</dbReference>
<dbReference type="PANTHER" id="PTHR30337">
    <property type="entry name" value="COMPONENT OF ATP-DEPENDENT DSDNA EXONUCLEASE"/>
    <property type="match status" value="1"/>
</dbReference>
<evidence type="ECO:0000256" key="1">
    <source>
        <dbReference type="ARBA" id="ARBA00022801"/>
    </source>
</evidence>
<dbReference type="InterPro" id="IPR004843">
    <property type="entry name" value="Calcineurin-like_PHP"/>
</dbReference>
<dbReference type="AlphaFoldDB" id="A0A1E5GD76"/>
<feature type="domain" description="Calcineurin-like phosphoesterase" evidence="2">
    <location>
        <begin position="1"/>
        <end position="200"/>
    </location>
</feature>
<dbReference type="Gene3D" id="3.60.21.10">
    <property type="match status" value="1"/>
</dbReference>
<dbReference type="GO" id="GO:0004527">
    <property type="term" value="F:exonuclease activity"/>
    <property type="evidence" value="ECO:0007669"/>
    <property type="project" value="UniProtKB-KW"/>
</dbReference>
<keyword evidence="3" id="KW-0269">Exonuclease</keyword>
<reference evidence="4" key="1">
    <citation type="submission" date="2016-09" db="EMBL/GenBank/DDBJ databases">
        <authorList>
            <person name="Gulvik C.A."/>
        </authorList>
    </citation>
    <scope>NUCLEOTIDE SEQUENCE [LARGE SCALE GENOMIC DNA]</scope>
    <source>
        <strain evidence="4">LMG 8895</strain>
    </source>
</reference>
<dbReference type="InterPro" id="IPR029052">
    <property type="entry name" value="Metallo-depent_PP-like"/>
</dbReference>
<keyword evidence="4" id="KW-1185">Reference proteome</keyword>
<sequence length="410" mass="46669">MKVLHTADLHLDRSFEGLKNIPKQLAERLQLANQTTVAAIVDAAIDNQVDLVIFAGDTFHQSRTSIRTQAFFIDEMKRLAQAKIPVAMTFGNHDYYVAERYWFDFPDNMILFQKEQIETHYLMTKNQEKVAISGFSYEHSWINENKVADFPAKDVNADLHIGIYHGDTANNGQQSYAPFSFSEMKAKGYDYWALGHIHQPQVVSADPLIVYPGTPQGHTKKERSVQGVAIVSIASGHATVHFEPVAQVVWQVEAHSLKLTTSLQEALTILTRNLLDSYKEPTRLILKEVQLTETEHLGEEFQRSYENGELLAYLQATLLSQTNQELFLFQIKLGTHSAEEKALITAAPELLQQLEKNYLQSEIFSNTLQELTQNPAFTSVVPIDNDWRERSIEEADQKIKEDFVIQEDQT</sequence>
<dbReference type="RefSeq" id="WP_069664449.1">
    <property type="nucleotide sequence ID" value="NZ_JBHUJJ010000001.1"/>
</dbReference>
<dbReference type="SUPFAM" id="SSF56300">
    <property type="entry name" value="Metallo-dependent phosphatases"/>
    <property type="match status" value="1"/>
</dbReference>
<dbReference type="PANTHER" id="PTHR30337:SF7">
    <property type="entry name" value="PHOSPHOESTERASE"/>
    <property type="match status" value="1"/>
</dbReference>
<dbReference type="InterPro" id="IPR014576">
    <property type="entry name" value="Pesterase_YhaO"/>
</dbReference>
<keyword evidence="3" id="KW-0540">Nuclease</keyword>
<evidence type="ECO:0000313" key="3">
    <source>
        <dbReference type="EMBL" id="OEG10668.1"/>
    </source>
</evidence>
<dbReference type="EMBL" id="MIJY01000043">
    <property type="protein sequence ID" value="OEG10668.1"/>
    <property type="molecule type" value="Genomic_DNA"/>
</dbReference>
<dbReference type="InterPro" id="IPR050535">
    <property type="entry name" value="DNA_Repair-Maintenance_Comp"/>
</dbReference>
<name>A0A1E5GD76_9ENTE</name>
<evidence type="ECO:0000313" key="4">
    <source>
        <dbReference type="Proteomes" id="UP000095094"/>
    </source>
</evidence>
<gene>
    <name evidence="3" type="ORF">BCR25_09405</name>
</gene>
<accession>A0A1E5GD76</accession>
<proteinExistence type="predicted"/>
<dbReference type="PIRSF" id="PIRSF033091">
    <property type="entry name" value="Pesterase_YhaO"/>
    <property type="match status" value="1"/>
</dbReference>
<keyword evidence="1" id="KW-0378">Hydrolase</keyword>
<dbReference type="CDD" id="cd00840">
    <property type="entry name" value="MPP_Mre11_N"/>
    <property type="match status" value="1"/>
</dbReference>
<dbReference type="PATRIC" id="fig|332950.4.peg.4091"/>
<dbReference type="OrthoDB" id="9773856at2"/>